<organism evidence="2 3">
    <name type="scientific">Aquimarina algiphila</name>
    <dbReference type="NCBI Taxonomy" id="2047982"/>
    <lineage>
        <taxon>Bacteria</taxon>
        <taxon>Pseudomonadati</taxon>
        <taxon>Bacteroidota</taxon>
        <taxon>Flavobacteriia</taxon>
        <taxon>Flavobacteriales</taxon>
        <taxon>Flavobacteriaceae</taxon>
        <taxon>Aquimarina</taxon>
    </lineage>
</organism>
<dbReference type="AlphaFoldDB" id="A0A554VBB7"/>
<dbReference type="InterPro" id="IPR056100">
    <property type="entry name" value="DUF7683"/>
</dbReference>
<evidence type="ECO:0000313" key="3">
    <source>
        <dbReference type="Proteomes" id="UP000318833"/>
    </source>
</evidence>
<dbReference type="EMBL" id="VLNR01000098">
    <property type="protein sequence ID" value="TSE03805.1"/>
    <property type="molecule type" value="Genomic_DNA"/>
</dbReference>
<name>A0A554VBB7_9FLAO</name>
<reference evidence="2 3" key="1">
    <citation type="submission" date="2019-07" db="EMBL/GenBank/DDBJ databases">
        <title>The draft genome sequence of Aquimarina algiphila M91.</title>
        <authorList>
            <person name="Meng X."/>
        </authorList>
    </citation>
    <scope>NUCLEOTIDE SEQUENCE [LARGE SCALE GENOMIC DNA]</scope>
    <source>
        <strain evidence="2 3">M91</strain>
    </source>
</reference>
<dbReference type="RefSeq" id="WP_143918853.1">
    <property type="nucleotide sequence ID" value="NZ_CANMIK010000017.1"/>
</dbReference>
<feature type="domain" description="DUF7683" evidence="1">
    <location>
        <begin position="8"/>
        <end position="82"/>
    </location>
</feature>
<gene>
    <name evidence="2" type="ORF">FOF46_28455</name>
</gene>
<accession>A0A554VBB7</accession>
<proteinExistence type="predicted"/>
<comment type="caution">
    <text evidence="2">The sequence shown here is derived from an EMBL/GenBank/DDBJ whole genome shotgun (WGS) entry which is preliminary data.</text>
</comment>
<keyword evidence="3" id="KW-1185">Reference proteome</keyword>
<dbReference type="Pfam" id="PF24731">
    <property type="entry name" value="DUF7683"/>
    <property type="match status" value="1"/>
</dbReference>
<dbReference type="Proteomes" id="UP000318833">
    <property type="component" value="Unassembled WGS sequence"/>
</dbReference>
<sequence>MKKDFKIQRSITFYEKSGETLIGERILLEEDFPLLELKRMFETSEKDPLLYEQYNINKEMANRIANMIDFSFDFDKYEYFFETFNVDLEIGNGVRSKDH</sequence>
<evidence type="ECO:0000259" key="1">
    <source>
        <dbReference type="Pfam" id="PF24731"/>
    </source>
</evidence>
<protein>
    <recommendedName>
        <fullName evidence="1">DUF7683 domain-containing protein</fullName>
    </recommendedName>
</protein>
<evidence type="ECO:0000313" key="2">
    <source>
        <dbReference type="EMBL" id="TSE03805.1"/>
    </source>
</evidence>